<evidence type="ECO:0000256" key="8">
    <source>
        <dbReference type="ARBA" id="ARBA00022840"/>
    </source>
</evidence>
<comment type="cofactor">
    <cofactor evidence="1">
        <name>Mg(2+)</name>
        <dbReference type="ChEBI" id="CHEBI:18420"/>
    </cofactor>
</comment>
<evidence type="ECO:0000256" key="10">
    <source>
        <dbReference type="ARBA" id="ARBA00023098"/>
    </source>
</evidence>
<dbReference type="Pfam" id="PF19279">
    <property type="entry name" value="YegS_C"/>
    <property type="match status" value="1"/>
</dbReference>
<organism evidence="14 15">
    <name type="scientific">Haloplasma contractile SSD-17B</name>
    <dbReference type="NCBI Taxonomy" id="1033810"/>
    <lineage>
        <taxon>Bacteria</taxon>
        <taxon>Bacillati</taxon>
        <taxon>Mycoplasmatota</taxon>
        <taxon>Mollicutes</taxon>
        <taxon>Haloplasmatales</taxon>
        <taxon>Haloplasmataceae</taxon>
        <taxon>Haloplasma</taxon>
    </lineage>
</organism>
<dbReference type="InterPro" id="IPR016064">
    <property type="entry name" value="NAD/diacylglycerol_kinase_sf"/>
</dbReference>
<dbReference type="InParanoid" id="U2FF45"/>
<dbReference type="eggNOG" id="COG1597">
    <property type="taxonomic scope" value="Bacteria"/>
</dbReference>
<dbReference type="GO" id="GO:0004143">
    <property type="term" value="F:ATP-dependent diacylglycerol kinase activity"/>
    <property type="evidence" value="ECO:0007669"/>
    <property type="project" value="UniProtKB-EC"/>
</dbReference>
<reference evidence="14 15" key="1">
    <citation type="journal article" date="2011" name="J. Bacteriol.">
        <title>Genome sequence of Haloplasma contractile, an unusual contractile bacterium from a deep-sea anoxic brine lake.</title>
        <authorList>
            <person name="Antunes A."/>
            <person name="Alam I."/>
            <person name="El Dorry H."/>
            <person name="Siam R."/>
            <person name="Robertson A."/>
            <person name="Bajic V.B."/>
            <person name="Stingl U."/>
        </authorList>
    </citation>
    <scope>NUCLEOTIDE SEQUENCE [LARGE SCALE GENOMIC DNA]</scope>
    <source>
        <strain evidence="14 15">SSD-17B</strain>
    </source>
</reference>
<dbReference type="InterPro" id="IPR017438">
    <property type="entry name" value="ATP-NAD_kinase_N"/>
</dbReference>
<evidence type="ECO:0000256" key="4">
    <source>
        <dbReference type="ARBA" id="ARBA00022679"/>
    </source>
</evidence>
<dbReference type="Pfam" id="PF00781">
    <property type="entry name" value="DAGK_cat"/>
    <property type="match status" value="1"/>
</dbReference>
<dbReference type="PROSITE" id="PS50146">
    <property type="entry name" value="DAGK"/>
    <property type="match status" value="1"/>
</dbReference>
<evidence type="ECO:0000256" key="3">
    <source>
        <dbReference type="ARBA" id="ARBA00022516"/>
    </source>
</evidence>
<protein>
    <submittedName>
        <fullName evidence="14">Diacylglycerol kinase protein</fullName>
        <ecNumber evidence="14">2.7.1.107</ecNumber>
    </submittedName>
</protein>
<keyword evidence="8" id="KW-0067">ATP-binding</keyword>
<dbReference type="Gene3D" id="3.40.50.10330">
    <property type="entry name" value="Probable inorganic polyphosphate/atp-NAD kinase, domain 1"/>
    <property type="match status" value="1"/>
</dbReference>
<dbReference type="SUPFAM" id="SSF111331">
    <property type="entry name" value="NAD kinase/diacylglycerol kinase-like"/>
    <property type="match status" value="1"/>
</dbReference>
<dbReference type="EMBL" id="AFNU02000010">
    <property type="protein sequence ID" value="ERJ11530.1"/>
    <property type="molecule type" value="Genomic_DNA"/>
</dbReference>
<dbReference type="GO" id="GO:0008654">
    <property type="term" value="P:phospholipid biosynthetic process"/>
    <property type="evidence" value="ECO:0007669"/>
    <property type="project" value="UniProtKB-KW"/>
</dbReference>
<keyword evidence="11" id="KW-0594">Phospholipid biosynthesis</keyword>
<evidence type="ECO:0000256" key="5">
    <source>
        <dbReference type="ARBA" id="ARBA00022723"/>
    </source>
</evidence>
<dbReference type="SMART" id="SM00046">
    <property type="entry name" value="DAGKc"/>
    <property type="match status" value="1"/>
</dbReference>
<keyword evidence="5" id="KW-0479">Metal-binding</keyword>
<dbReference type="InterPro" id="IPR050187">
    <property type="entry name" value="Lipid_Phosphate_FormReg"/>
</dbReference>
<dbReference type="Proteomes" id="UP000005707">
    <property type="component" value="Unassembled WGS sequence"/>
</dbReference>
<dbReference type="OrthoDB" id="9786026at2"/>
<evidence type="ECO:0000256" key="7">
    <source>
        <dbReference type="ARBA" id="ARBA00022777"/>
    </source>
</evidence>
<dbReference type="NCBIfam" id="TIGR00147">
    <property type="entry name" value="YegS/Rv2252/BmrU family lipid kinase"/>
    <property type="match status" value="1"/>
</dbReference>
<keyword evidence="12" id="KW-1208">Phospholipid metabolism</keyword>
<comment type="similarity">
    <text evidence="2">Belongs to the diacylglycerol/lipid kinase family.</text>
</comment>
<keyword evidence="9" id="KW-0460">Magnesium</keyword>
<evidence type="ECO:0000256" key="6">
    <source>
        <dbReference type="ARBA" id="ARBA00022741"/>
    </source>
</evidence>
<dbReference type="STRING" id="1033810.HLPCO_002442"/>
<keyword evidence="3" id="KW-0444">Lipid biosynthesis</keyword>
<dbReference type="PANTHER" id="PTHR12358:SF106">
    <property type="entry name" value="LIPID KINASE YEGS"/>
    <property type="match status" value="1"/>
</dbReference>
<evidence type="ECO:0000256" key="9">
    <source>
        <dbReference type="ARBA" id="ARBA00022842"/>
    </source>
</evidence>
<dbReference type="AlphaFoldDB" id="U2FF45"/>
<evidence type="ECO:0000256" key="12">
    <source>
        <dbReference type="ARBA" id="ARBA00023264"/>
    </source>
</evidence>
<dbReference type="GO" id="GO:0005886">
    <property type="term" value="C:plasma membrane"/>
    <property type="evidence" value="ECO:0007669"/>
    <property type="project" value="TreeGrafter"/>
</dbReference>
<dbReference type="Gene3D" id="2.60.200.40">
    <property type="match status" value="1"/>
</dbReference>
<dbReference type="EC" id="2.7.1.107" evidence="14"/>
<gene>
    <name evidence="14" type="ORF">HLPCO_002442</name>
</gene>
<keyword evidence="7 14" id="KW-0418">Kinase</keyword>
<evidence type="ECO:0000256" key="2">
    <source>
        <dbReference type="ARBA" id="ARBA00005983"/>
    </source>
</evidence>
<evidence type="ECO:0000259" key="13">
    <source>
        <dbReference type="PROSITE" id="PS50146"/>
    </source>
</evidence>
<evidence type="ECO:0000313" key="15">
    <source>
        <dbReference type="Proteomes" id="UP000005707"/>
    </source>
</evidence>
<dbReference type="InterPro" id="IPR005218">
    <property type="entry name" value="Diacylglycerol/lipid_kinase"/>
</dbReference>
<keyword evidence="4 14" id="KW-0808">Transferase</keyword>
<dbReference type="GO" id="GO:0005524">
    <property type="term" value="F:ATP binding"/>
    <property type="evidence" value="ECO:0007669"/>
    <property type="project" value="UniProtKB-KW"/>
</dbReference>
<dbReference type="RefSeq" id="WP_008827088.1">
    <property type="nucleotide sequence ID" value="NZ_AFNU02000010.1"/>
</dbReference>
<reference evidence="14 15" key="2">
    <citation type="journal article" date="2013" name="PLoS ONE">
        <title>INDIGO - INtegrated Data Warehouse of MIcrobial GenOmes with Examples from the Red Sea Extremophiles.</title>
        <authorList>
            <person name="Alam I."/>
            <person name="Antunes A."/>
            <person name="Kamau A.A."/>
            <person name="Ba Alawi W."/>
            <person name="Kalkatawi M."/>
            <person name="Stingl U."/>
            <person name="Bajic V.B."/>
        </authorList>
    </citation>
    <scope>NUCLEOTIDE SEQUENCE [LARGE SCALE GENOMIC DNA]</scope>
    <source>
        <strain evidence="14 15">SSD-17B</strain>
    </source>
</reference>
<dbReference type="PANTHER" id="PTHR12358">
    <property type="entry name" value="SPHINGOSINE KINASE"/>
    <property type="match status" value="1"/>
</dbReference>
<sequence>MRYLFAVNPASGKGKALLKMEKLKRYLDQDGFDYMTFQTKPTHYASKLRTLILTESITHVFAVGGDGTASEVLNAIIGLDVLFGIIPFGTGNDFARLLKIPNKTKEVFNMIKKNHSDYIDVGKANDQYFLNYISFGLDAEISHNSEKYKRFMPGGSAYVVGLFKTLFKYKPTRLSINNHEEELILTTIHNGTYYGGGMKISPYAKLDDGLFELCVIKGVSKFKLLFIFPTIFSGKHVHFKQYVSFKQNDHYTIVPQEEVMMGIDGETVKINESITVETIKKTVKLIQP</sequence>
<keyword evidence="10" id="KW-0443">Lipid metabolism</keyword>
<proteinExistence type="inferred from homology"/>
<evidence type="ECO:0000256" key="1">
    <source>
        <dbReference type="ARBA" id="ARBA00001946"/>
    </source>
</evidence>
<dbReference type="InterPro" id="IPR045540">
    <property type="entry name" value="YegS/DAGK_C"/>
</dbReference>
<dbReference type="InterPro" id="IPR001206">
    <property type="entry name" value="Diacylglycerol_kinase_cat_dom"/>
</dbReference>
<keyword evidence="6" id="KW-0547">Nucleotide-binding</keyword>
<comment type="caution">
    <text evidence="14">The sequence shown here is derived from an EMBL/GenBank/DDBJ whole genome shotgun (WGS) entry which is preliminary data.</text>
</comment>
<evidence type="ECO:0000256" key="11">
    <source>
        <dbReference type="ARBA" id="ARBA00023209"/>
    </source>
</evidence>
<name>U2FF45_9MOLU</name>
<keyword evidence="15" id="KW-1185">Reference proteome</keyword>
<evidence type="ECO:0000313" key="14">
    <source>
        <dbReference type="EMBL" id="ERJ11530.1"/>
    </source>
</evidence>
<dbReference type="GO" id="GO:0046872">
    <property type="term" value="F:metal ion binding"/>
    <property type="evidence" value="ECO:0007669"/>
    <property type="project" value="UniProtKB-KW"/>
</dbReference>
<feature type="domain" description="DAGKc" evidence="13">
    <location>
        <begin position="1"/>
        <end position="128"/>
    </location>
</feature>
<accession>U2FF45</accession>